<dbReference type="EMBL" id="VLKU01000011">
    <property type="protein sequence ID" value="TWI30971.1"/>
    <property type="molecule type" value="Genomic_DNA"/>
</dbReference>
<gene>
    <name evidence="1" type="ORF">IQ24_03195</name>
</gene>
<dbReference type="SUPFAM" id="SSF52309">
    <property type="entry name" value="N-(deoxy)ribosyltransferase-like"/>
    <property type="match status" value="1"/>
</dbReference>
<dbReference type="Gene3D" id="3.40.50.450">
    <property type="match status" value="1"/>
</dbReference>
<evidence type="ECO:0000313" key="1">
    <source>
        <dbReference type="EMBL" id="TWI30971.1"/>
    </source>
</evidence>
<reference evidence="1 2" key="1">
    <citation type="journal article" date="2015" name="Stand. Genomic Sci.">
        <title>Genomic Encyclopedia of Bacterial and Archaeal Type Strains, Phase III: the genomes of soil and plant-associated and newly described type strains.</title>
        <authorList>
            <person name="Whitman W.B."/>
            <person name="Woyke T."/>
            <person name="Klenk H.P."/>
            <person name="Zhou Y."/>
            <person name="Lilburn T.G."/>
            <person name="Beck B.J."/>
            <person name="De Vos P."/>
            <person name="Vandamme P."/>
            <person name="Eisen J.A."/>
            <person name="Garrity G."/>
            <person name="Hugenholtz P."/>
            <person name="Kyrpides N.C."/>
        </authorList>
    </citation>
    <scope>NUCLEOTIDE SEQUENCE [LARGE SCALE GENOMIC DNA]</scope>
    <source>
        <strain evidence="1 2">CGMCC 1.5364</strain>
    </source>
</reference>
<proteinExistence type="predicted"/>
<evidence type="ECO:0000313" key="2">
    <source>
        <dbReference type="Proteomes" id="UP000316225"/>
    </source>
</evidence>
<comment type="caution">
    <text evidence="1">The sequence shown here is derived from an EMBL/GenBank/DDBJ whole genome shotgun (WGS) entry which is preliminary data.</text>
</comment>
<organism evidence="1 2">
    <name type="scientific">Paracoccus sulfuroxidans</name>
    <dbReference type="NCBI Taxonomy" id="384678"/>
    <lineage>
        <taxon>Bacteria</taxon>
        <taxon>Pseudomonadati</taxon>
        <taxon>Pseudomonadota</taxon>
        <taxon>Alphaproteobacteria</taxon>
        <taxon>Rhodobacterales</taxon>
        <taxon>Paracoccaceae</taxon>
        <taxon>Paracoccus</taxon>
    </lineage>
</organism>
<dbReference type="AlphaFoldDB" id="A0A562NGC4"/>
<protein>
    <submittedName>
        <fullName evidence="1">Uncharacterized protein</fullName>
    </submittedName>
</protein>
<name>A0A562NGC4_9RHOB</name>
<keyword evidence="2" id="KW-1185">Reference proteome</keyword>
<accession>A0A562NGC4</accession>
<sequence>MAVSSSQRYSRCFISAPYGMDLGVLPILLGERRIAWNWSDDTPFGTRYALTIQRSDFVIAILDGSQNDQRVLYELGLAEGLGKAVFAIATSKRVGRVARSILTFVDVKLTEKAALSFHLDAFLSTPHETVFERGRPALFNSIEPKEPAVPKQIFHSQLEAQVYEAIVAIGGGAIIEPRGGDATYRPDILMWLGSQDAELFDPAVIEIKTRLDVSGARRVEQKLIEFMQSTGVGCGFLLTEQEPPEKRRLSSPNVFWLSVSQFVALARDGKLGRHVQTLRNRAAHGAA</sequence>
<dbReference type="Proteomes" id="UP000316225">
    <property type="component" value="Unassembled WGS sequence"/>
</dbReference>